<dbReference type="EMBL" id="JAFKCT010000010">
    <property type="protein sequence ID" value="MBN7813043.1"/>
    <property type="molecule type" value="Genomic_DNA"/>
</dbReference>
<protein>
    <submittedName>
        <fullName evidence="2">Polysaccharide deacetylase family protein</fullName>
    </submittedName>
</protein>
<evidence type="ECO:0000313" key="2">
    <source>
        <dbReference type="EMBL" id="MBN7813043.1"/>
    </source>
</evidence>
<dbReference type="SUPFAM" id="SSF88713">
    <property type="entry name" value="Glycoside hydrolase/deacetylase"/>
    <property type="match status" value="1"/>
</dbReference>
<organism evidence="2 3">
    <name type="scientific">Algoriphagus oliviformis</name>
    <dbReference type="NCBI Taxonomy" id="2811231"/>
    <lineage>
        <taxon>Bacteria</taxon>
        <taxon>Pseudomonadati</taxon>
        <taxon>Bacteroidota</taxon>
        <taxon>Cytophagia</taxon>
        <taxon>Cytophagales</taxon>
        <taxon>Cyclobacteriaceae</taxon>
        <taxon>Algoriphagus</taxon>
    </lineage>
</organism>
<dbReference type="InterPro" id="IPR011330">
    <property type="entry name" value="Glyco_hydro/deAcase_b/a-brl"/>
</dbReference>
<dbReference type="CDD" id="cd10929">
    <property type="entry name" value="CE4_u5"/>
    <property type="match status" value="1"/>
</dbReference>
<reference evidence="2 3" key="1">
    <citation type="submission" date="2021-03" db="EMBL/GenBank/DDBJ databases">
        <title>novel species isolated from a fishpond in China.</title>
        <authorList>
            <person name="Lu H."/>
            <person name="Cai Z."/>
        </authorList>
    </citation>
    <scope>NUCLEOTIDE SEQUENCE [LARGE SCALE GENOMIC DNA]</scope>
    <source>
        <strain evidence="2 3">H41</strain>
    </source>
</reference>
<accession>A0ABS3C7G8</accession>
<gene>
    <name evidence="2" type="ORF">J0A68_18965</name>
</gene>
<dbReference type="InterPro" id="IPR002509">
    <property type="entry name" value="NODB_dom"/>
</dbReference>
<evidence type="ECO:0000313" key="3">
    <source>
        <dbReference type="Proteomes" id="UP000664317"/>
    </source>
</evidence>
<feature type="domain" description="NodB homology" evidence="1">
    <location>
        <begin position="35"/>
        <end position="181"/>
    </location>
</feature>
<dbReference type="Pfam" id="PF01522">
    <property type="entry name" value="Polysacc_deac_1"/>
    <property type="match status" value="1"/>
</dbReference>
<comment type="caution">
    <text evidence="2">The sequence shown here is derived from an EMBL/GenBank/DDBJ whole genome shotgun (WGS) entry which is preliminary data.</text>
</comment>
<sequence>MPQPVFTISLDFELLWGVFDKVGNSYPPDYFANTRELVPRILDAFGNHGIEATWATVGMLFAENEEEWHHYSPVHKPSYRDVKLSAYEFAKQKGLDPKVHFAPELIKRILETPGQELGSHTFAHYYTLMRGQSPEQFRHDLKASQRIANEKFGVRLKSLVFPRNHINELYLPICLEEGYTQARSNPKDWFWQETQHEDFSKKWFRSADCFFPIGKRTSFVPNELIALPLEPLLIPASRILRPISKNNMLFNAVRLSRVKKEMSLAARLDETYHLWWHPHNFGTDPAAAMAELEDLLSHFQKLKAEYGMVSRNMENLAAMVCSRANPETMAVGR</sequence>
<name>A0ABS3C7G8_9BACT</name>
<dbReference type="Proteomes" id="UP000664317">
    <property type="component" value="Unassembled WGS sequence"/>
</dbReference>
<keyword evidence="3" id="KW-1185">Reference proteome</keyword>
<dbReference type="RefSeq" id="WP_206579821.1">
    <property type="nucleotide sequence ID" value="NZ_JAFKCT010000010.1"/>
</dbReference>
<evidence type="ECO:0000259" key="1">
    <source>
        <dbReference type="Pfam" id="PF01522"/>
    </source>
</evidence>
<proteinExistence type="predicted"/>
<dbReference type="Gene3D" id="3.20.20.370">
    <property type="entry name" value="Glycoside hydrolase/deacetylase"/>
    <property type="match status" value="1"/>
</dbReference>